<gene>
    <name evidence="1" type="ORF">TNCV_2349291</name>
</gene>
<dbReference type="EMBL" id="BMAU01021338">
    <property type="protein sequence ID" value="GFY16284.1"/>
    <property type="molecule type" value="Genomic_DNA"/>
</dbReference>
<evidence type="ECO:0000313" key="2">
    <source>
        <dbReference type="Proteomes" id="UP000887159"/>
    </source>
</evidence>
<dbReference type="AlphaFoldDB" id="A0A8X6VPX4"/>
<proteinExistence type="predicted"/>
<dbReference type="Proteomes" id="UP000887159">
    <property type="component" value="Unassembled WGS sequence"/>
</dbReference>
<evidence type="ECO:0000313" key="1">
    <source>
        <dbReference type="EMBL" id="GFY16284.1"/>
    </source>
</evidence>
<keyword evidence="2" id="KW-1185">Reference proteome</keyword>
<sequence length="144" mass="16386">MLPKEVDNKFQKYVIGFRKQKKYLLSHIKNMDETPVTFDMIGSKTIDMKGTKKIPIKTTGHEKSHFTVVLSCLADDTKLKPTVIFKRKTVTKSNFPKDGTAGDYLFVEESNSDGENDTDFDDVPEDITEDEYAELFMLSNSESS</sequence>
<organism evidence="1 2">
    <name type="scientific">Trichonephila clavipes</name>
    <name type="common">Golden silk orbweaver</name>
    <name type="synonym">Nephila clavipes</name>
    <dbReference type="NCBI Taxonomy" id="2585209"/>
    <lineage>
        <taxon>Eukaryota</taxon>
        <taxon>Metazoa</taxon>
        <taxon>Ecdysozoa</taxon>
        <taxon>Arthropoda</taxon>
        <taxon>Chelicerata</taxon>
        <taxon>Arachnida</taxon>
        <taxon>Araneae</taxon>
        <taxon>Araneomorphae</taxon>
        <taxon>Entelegynae</taxon>
        <taxon>Araneoidea</taxon>
        <taxon>Nephilidae</taxon>
        <taxon>Trichonephila</taxon>
    </lineage>
</organism>
<protein>
    <submittedName>
        <fullName evidence="1">HTH CENPB-type domain-containing protein</fullName>
    </submittedName>
</protein>
<name>A0A8X6VPX4_TRICX</name>
<comment type="caution">
    <text evidence="1">The sequence shown here is derived from an EMBL/GenBank/DDBJ whole genome shotgun (WGS) entry which is preliminary data.</text>
</comment>
<reference evidence="1" key="1">
    <citation type="submission" date="2020-08" db="EMBL/GenBank/DDBJ databases">
        <title>Multicomponent nature underlies the extraordinary mechanical properties of spider dragline silk.</title>
        <authorList>
            <person name="Kono N."/>
            <person name="Nakamura H."/>
            <person name="Mori M."/>
            <person name="Yoshida Y."/>
            <person name="Ohtoshi R."/>
            <person name="Malay A.D."/>
            <person name="Moran D.A.P."/>
            <person name="Tomita M."/>
            <person name="Numata K."/>
            <person name="Arakawa K."/>
        </authorList>
    </citation>
    <scope>NUCLEOTIDE SEQUENCE</scope>
</reference>
<accession>A0A8X6VPX4</accession>